<dbReference type="PROSITE" id="PS00885">
    <property type="entry name" value="EPSP_SYNTHASE_2"/>
    <property type="match status" value="1"/>
</dbReference>
<dbReference type="HAMAP" id="MF_00210">
    <property type="entry name" value="EPSP_synth"/>
    <property type="match status" value="1"/>
</dbReference>
<dbReference type="CDD" id="cd01556">
    <property type="entry name" value="EPSP_synthase"/>
    <property type="match status" value="1"/>
</dbReference>
<dbReference type="SMR" id="Q587N9"/>
<dbReference type="InterPro" id="IPR023193">
    <property type="entry name" value="EPSP_synthase_CS"/>
</dbReference>
<evidence type="ECO:0000256" key="3">
    <source>
        <dbReference type="ARBA" id="ARBA00012450"/>
    </source>
</evidence>
<organism evidence="11">
    <name type="scientific">Glycine max</name>
    <name type="common">Soybean</name>
    <name type="synonym">Glycine hispida</name>
    <dbReference type="NCBI Taxonomy" id="3847"/>
    <lineage>
        <taxon>Eukaryota</taxon>
        <taxon>Viridiplantae</taxon>
        <taxon>Streptophyta</taxon>
        <taxon>Embryophyta</taxon>
        <taxon>Tracheophyta</taxon>
        <taxon>Spermatophyta</taxon>
        <taxon>Magnoliopsida</taxon>
        <taxon>eudicotyledons</taxon>
        <taxon>Gunneridae</taxon>
        <taxon>Pentapetalae</taxon>
        <taxon>rosids</taxon>
        <taxon>fabids</taxon>
        <taxon>Fabales</taxon>
        <taxon>Fabaceae</taxon>
        <taxon>Papilionoideae</taxon>
        <taxon>50 kb inversion clade</taxon>
        <taxon>NPAAA clade</taxon>
        <taxon>indigoferoid/millettioid clade</taxon>
        <taxon>Phaseoleae</taxon>
        <taxon>Glycine</taxon>
        <taxon>Glycine subgen. Soja</taxon>
    </lineage>
</organism>
<dbReference type="PROSITE" id="PS00104">
    <property type="entry name" value="EPSP_SYNTHASE_1"/>
    <property type="match status" value="1"/>
</dbReference>
<dbReference type="Gene3D" id="3.65.10.10">
    <property type="entry name" value="Enolpyruvate transferase domain"/>
    <property type="match status" value="2"/>
</dbReference>
<keyword evidence="4" id="KW-0963">Cytoplasm</keyword>
<dbReference type="GO" id="GO:0009423">
    <property type="term" value="P:chorismate biosynthetic process"/>
    <property type="evidence" value="ECO:0007669"/>
    <property type="project" value="UniProtKB-UniRule"/>
</dbReference>
<dbReference type="FunFam" id="3.65.10.10:FF:000005">
    <property type="entry name" value="3-phosphoshikimate 1-carboxyvinyltransferase"/>
    <property type="match status" value="1"/>
</dbReference>
<dbReference type="EC" id="2.5.1.19" evidence="3 9"/>
<keyword evidence="7 9" id="KW-0057">Aromatic amino acid biosynthesis</keyword>
<dbReference type="AlphaFoldDB" id="Q587N9"/>
<keyword evidence="5 9" id="KW-0028">Amino-acid biosynthesis</keyword>
<evidence type="ECO:0000256" key="9">
    <source>
        <dbReference type="RuleBase" id="RU004164"/>
    </source>
</evidence>
<proteinExistence type="inferred from homology"/>
<comment type="similarity">
    <text evidence="2 9">Belongs to the EPSP synthase family.</text>
</comment>
<evidence type="ECO:0000256" key="1">
    <source>
        <dbReference type="ARBA" id="ARBA00004811"/>
    </source>
</evidence>
<dbReference type="PANTHER" id="PTHR21090:SF5">
    <property type="entry name" value="PENTAFUNCTIONAL AROM POLYPEPTIDE"/>
    <property type="match status" value="1"/>
</dbReference>
<name>Q587N9_SOYBN</name>
<evidence type="ECO:0000259" key="10">
    <source>
        <dbReference type="Pfam" id="PF00275"/>
    </source>
</evidence>
<dbReference type="EMBL" id="AB209952">
    <property type="protein sequence ID" value="BAD94823.1"/>
    <property type="molecule type" value="Genomic_DNA"/>
</dbReference>
<accession>Q587N9</accession>
<dbReference type="ExpressionAtlas" id="Q587N9">
    <property type="expression patterns" value="baseline and differential"/>
</dbReference>
<evidence type="ECO:0000256" key="5">
    <source>
        <dbReference type="ARBA" id="ARBA00022605"/>
    </source>
</evidence>
<evidence type="ECO:0000313" key="11">
    <source>
        <dbReference type="EMBL" id="BAD94823.1"/>
    </source>
</evidence>
<gene>
    <name evidence="11" type="primary">cp4epsps</name>
</gene>
<reference evidence="11" key="1">
    <citation type="submission" date="2005-03" db="EMBL/GenBank/DDBJ databases">
        <title>DNA sequence of introduced gene in glyphosate tolerant-GM soybeans.</title>
        <authorList>
            <person name="Sotoshiro H."/>
            <person name="Myouga H."/>
            <person name="Kawata M."/>
            <person name="Tominaga H."/>
        </authorList>
    </citation>
    <scope>NUCLEOTIDE SEQUENCE</scope>
</reference>
<dbReference type="PANTHER" id="PTHR21090">
    <property type="entry name" value="AROM/DEHYDROQUINATE SYNTHASE"/>
    <property type="match status" value="1"/>
</dbReference>
<keyword evidence="6 9" id="KW-0808">Transferase</keyword>
<sequence length="527" mass="55482">MAQINNMAQGIQTLNPNSNFHKPQVPKSSSFLVFGSKKLKNSANSMLVLKKDSIFMQKFCSFRISASVATACMLHGASSRPATARKSSGLSGTVRIPGDKSISHRSFMFGGLASGETRITGLLEGEDVINTGKAMQAMGARIRKEGDTWIIDGVGNGGLLAPEAPLDFGNAATGCRLTMGLVGVYDFDSTFIGDASLTKRPMGRVLNPLREMGVQVKSEDGDRLPVTLRGPKTPTPITYRVPMASAQVKSAVLLAGLNTPGITTVIEPIMTCDHTEKMLQGFGANLTVETDADGVRTIRLEGRGKLTGQVIDVPGDPSSTAFPLVAALLVPGSDVTILNVLMNPTRTGLILTLQEMGADIEVINLRLAGGEDVADLRVRSSTLKGVTVPEDRAPPMIDEYPILAVAAAFAEGATVMNGLEELRVKESDRLSAVANGLKLNGVDCDEGETSLVVRGRPDGKGLGNASGAAVATHLDHRIAMSFLVMGLVSENPVTVDDATMIATSFPEFMDLMAGLGAKIELSDTKAA</sequence>
<dbReference type="InterPro" id="IPR006264">
    <property type="entry name" value="EPSP_synthase"/>
</dbReference>
<protein>
    <recommendedName>
        <fullName evidence="3 9">3-phosphoshikimate 1-carboxyvinyltransferase</fullName>
        <ecNumber evidence="3 9">2.5.1.19</ecNumber>
    </recommendedName>
</protein>
<dbReference type="Pfam" id="PF00275">
    <property type="entry name" value="EPSP_synthase"/>
    <property type="match status" value="1"/>
</dbReference>
<dbReference type="UniPathway" id="UPA00053">
    <property type="reaction ID" value="UER00089"/>
</dbReference>
<dbReference type="InterPro" id="IPR001986">
    <property type="entry name" value="Enolpyruvate_Tfrase_dom"/>
</dbReference>
<evidence type="ECO:0000256" key="6">
    <source>
        <dbReference type="ARBA" id="ARBA00022679"/>
    </source>
</evidence>
<dbReference type="InterPro" id="IPR013792">
    <property type="entry name" value="RNA3'P_cycl/enolpyr_Trfase_a/b"/>
</dbReference>
<comment type="pathway">
    <text evidence="1 9">Metabolic intermediate biosynthesis; chorismate biosynthesis; chorismate from D-erythrose 4-phosphate and phosphoenolpyruvate: step 6/7.</text>
</comment>
<dbReference type="GO" id="GO:0009073">
    <property type="term" value="P:aromatic amino acid family biosynthetic process"/>
    <property type="evidence" value="ECO:0007669"/>
    <property type="project" value="UniProtKB-UniRule"/>
</dbReference>
<feature type="domain" description="Enolpyruvate transferase" evidence="10">
    <location>
        <begin position="86"/>
        <end position="510"/>
    </location>
</feature>
<evidence type="ECO:0000256" key="4">
    <source>
        <dbReference type="ARBA" id="ARBA00022490"/>
    </source>
</evidence>
<evidence type="ECO:0000256" key="7">
    <source>
        <dbReference type="ARBA" id="ARBA00023141"/>
    </source>
</evidence>
<dbReference type="FunFam" id="3.65.10.10:FF:000006">
    <property type="entry name" value="3-phosphoshikimate 1-carboxyvinyltransferase"/>
    <property type="match status" value="1"/>
</dbReference>
<comment type="catalytic activity">
    <reaction evidence="8">
        <text>3-phosphoshikimate + phosphoenolpyruvate = 5-O-(1-carboxyvinyl)-3-phosphoshikimate + phosphate</text>
        <dbReference type="Rhea" id="RHEA:21256"/>
        <dbReference type="ChEBI" id="CHEBI:43474"/>
        <dbReference type="ChEBI" id="CHEBI:57701"/>
        <dbReference type="ChEBI" id="CHEBI:58702"/>
        <dbReference type="ChEBI" id="CHEBI:145989"/>
        <dbReference type="EC" id="2.5.1.19"/>
    </reaction>
    <physiologicalReaction direction="left-to-right" evidence="8">
        <dbReference type="Rhea" id="RHEA:21257"/>
    </physiologicalReaction>
</comment>
<dbReference type="NCBIfam" id="TIGR01356">
    <property type="entry name" value="aroA"/>
    <property type="match status" value="1"/>
</dbReference>
<dbReference type="GO" id="GO:0003866">
    <property type="term" value="F:3-phosphoshikimate 1-carboxyvinyltransferase activity"/>
    <property type="evidence" value="ECO:0007669"/>
    <property type="project" value="UniProtKB-UniRule"/>
</dbReference>
<evidence type="ECO:0000256" key="2">
    <source>
        <dbReference type="ARBA" id="ARBA00009948"/>
    </source>
</evidence>
<evidence type="ECO:0000256" key="8">
    <source>
        <dbReference type="ARBA" id="ARBA00044633"/>
    </source>
</evidence>
<dbReference type="GO" id="GO:0008652">
    <property type="term" value="P:amino acid biosynthetic process"/>
    <property type="evidence" value="ECO:0007669"/>
    <property type="project" value="UniProtKB-KW"/>
</dbReference>
<dbReference type="InterPro" id="IPR036968">
    <property type="entry name" value="Enolpyruvate_Tfrase_sf"/>
</dbReference>
<dbReference type="SUPFAM" id="SSF55205">
    <property type="entry name" value="EPT/RTPC-like"/>
    <property type="match status" value="1"/>
</dbReference>